<organism evidence="1">
    <name type="scientific">viral metagenome</name>
    <dbReference type="NCBI Taxonomy" id="1070528"/>
    <lineage>
        <taxon>unclassified sequences</taxon>
        <taxon>metagenomes</taxon>
        <taxon>organismal metagenomes</taxon>
    </lineage>
</organism>
<sequence>MLLVASHNFLIEPFVKDYSCEELRAKLCESLKYIEDDKIEIIMNYKHNYDNNLILRLIKIKYGINRLKEVYSEIIGFTQLGKTYICRYKLDHNILSIGMVEIELLFKICDVQS</sequence>
<accession>A0A6C0E952</accession>
<proteinExistence type="predicted"/>
<reference evidence="1" key="1">
    <citation type="journal article" date="2020" name="Nature">
        <title>Giant virus diversity and host interactions through global metagenomics.</title>
        <authorList>
            <person name="Schulz F."/>
            <person name="Roux S."/>
            <person name="Paez-Espino D."/>
            <person name="Jungbluth S."/>
            <person name="Walsh D.A."/>
            <person name="Denef V.J."/>
            <person name="McMahon K.D."/>
            <person name="Konstantinidis K.T."/>
            <person name="Eloe-Fadrosh E.A."/>
            <person name="Kyrpides N.C."/>
            <person name="Woyke T."/>
        </authorList>
    </citation>
    <scope>NUCLEOTIDE SEQUENCE</scope>
    <source>
        <strain evidence="1">GVMAG-M-3300023179-27</strain>
    </source>
</reference>
<dbReference type="EMBL" id="MN739774">
    <property type="protein sequence ID" value="QHT25717.1"/>
    <property type="molecule type" value="Genomic_DNA"/>
</dbReference>
<protein>
    <submittedName>
        <fullName evidence="1">Uncharacterized protein</fullName>
    </submittedName>
</protein>
<name>A0A6C0E952_9ZZZZ</name>
<evidence type="ECO:0000313" key="1">
    <source>
        <dbReference type="EMBL" id="QHT25717.1"/>
    </source>
</evidence>
<dbReference type="AlphaFoldDB" id="A0A6C0E952"/>